<accession>A0A182IRJ2</accession>
<dbReference type="GO" id="GO:0005576">
    <property type="term" value="C:extracellular region"/>
    <property type="evidence" value="ECO:0007669"/>
    <property type="project" value="InterPro"/>
</dbReference>
<dbReference type="STRING" id="41427.A0A182IRJ2"/>
<feature type="chain" id="PRO_5043758326" evidence="2">
    <location>
        <begin position="24"/>
        <end position="290"/>
    </location>
</feature>
<evidence type="ECO:0000256" key="2">
    <source>
        <dbReference type="SAM" id="SignalP"/>
    </source>
</evidence>
<reference evidence="3" key="1">
    <citation type="submission" date="2022-08" db="UniProtKB">
        <authorList>
            <consortium name="EnsemblMetazoa"/>
        </authorList>
    </citation>
    <scope>IDENTIFICATION</scope>
    <source>
        <strain evidence="3">EBRO</strain>
    </source>
</reference>
<dbReference type="InterPro" id="IPR002557">
    <property type="entry name" value="Chitin-bd_dom"/>
</dbReference>
<name>A0A182IRJ2_ANOAO</name>
<dbReference type="AlphaFoldDB" id="A0A182IRJ2"/>
<dbReference type="GO" id="GO:0008061">
    <property type="term" value="F:chitin binding"/>
    <property type="evidence" value="ECO:0007669"/>
    <property type="project" value="InterPro"/>
</dbReference>
<organism evidence="3">
    <name type="scientific">Anopheles atroparvus</name>
    <name type="common">European mosquito</name>
    <dbReference type="NCBI Taxonomy" id="41427"/>
    <lineage>
        <taxon>Eukaryota</taxon>
        <taxon>Metazoa</taxon>
        <taxon>Ecdysozoa</taxon>
        <taxon>Arthropoda</taxon>
        <taxon>Hexapoda</taxon>
        <taxon>Insecta</taxon>
        <taxon>Pterygota</taxon>
        <taxon>Neoptera</taxon>
        <taxon>Endopterygota</taxon>
        <taxon>Diptera</taxon>
        <taxon>Nematocera</taxon>
        <taxon>Culicoidea</taxon>
        <taxon>Culicidae</taxon>
        <taxon>Anophelinae</taxon>
        <taxon>Anopheles</taxon>
    </lineage>
</organism>
<dbReference type="PROSITE" id="PS50940">
    <property type="entry name" value="CHIT_BIND_II"/>
    <property type="match status" value="1"/>
</dbReference>
<feature type="region of interest" description="Disordered" evidence="1">
    <location>
        <begin position="195"/>
        <end position="216"/>
    </location>
</feature>
<sequence>MAKVNTITGWLGLVVSWVAMCLAMPGQVDVLSVADGNARLWPVGCVEPSCATEFARATLWPFEDPNFFLQCAAGGGAAQWELVRQPCQGRRLFHFTRQSCTLPADWEATCPEQGGGSADPLEPCPVVRCEEAADLQRLWPAEDSDRFYQCIPQAAGGVLPVAQTCPGGTLFSLRYQACITPLRWTEECTFDGGEVTPGPTGGDTDPTTTVTAPTTTTTESGGWTLCQMPICEREDQVLYPHTDWMFYWQCVPQPNGFWAAQMRPCGAGTVFHYGLQLCVFPADWVNFCPA</sequence>
<dbReference type="InterPro" id="IPR036508">
    <property type="entry name" value="Chitin-bd_dom_sf"/>
</dbReference>
<proteinExistence type="predicted"/>
<protein>
    <submittedName>
        <fullName evidence="3">Uncharacterized protein</fullName>
    </submittedName>
</protein>
<dbReference type="EnsemblMetazoa" id="AATE004124-RA">
    <property type="protein sequence ID" value="AATE004124-PA.1"/>
    <property type="gene ID" value="AATE004124"/>
</dbReference>
<dbReference type="VEuPathDB" id="VectorBase:AATE004124"/>
<feature type="signal peptide" evidence="2">
    <location>
        <begin position="1"/>
        <end position="23"/>
    </location>
</feature>
<evidence type="ECO:0000256" key="1">
    <source>
        <dbReference type="SAM" id="MobiDB-lite"/>
    </source>
</evidence>
<evidence type="ECO:0000313" key="3">
    <source>
        <dbReference type="EnsemblMetazoa" id="AATE004124-PA.1"/>
    </source>
</evidence>
<dbReference type="SMART" id="SM00494">
    <property type="entry name" value="ChtBD2"/>
    <property type="match status" value="3"/>
</dbReference>
<keyword evidence="2" id="KW-0732">Signal</keyword>
<dbReference type="SUPFAM" id="SSF57625">
    <property type="entry name" value="Invertebrate chitin-binding proteins"/>
    <property type="match status" value="2"/>
</dbReference>